<dbReference type="GO" id="GO:0005737">
    <property type="term" value="C:cytoplasm"/>
    <property type="evidence" value="ECO:0007669"/>
    <property type="project" value="TreeGrafter"/>
</dbReference>
<gene>
    <name evidence="3" type="ORF">FQ775_08880</name>
</gene>
<dbReference type="InterPro" id="IPR050275">
    <property type="entry name" value="PGM_Phosphatase"/>
</dbReference>
<name>A0A5B8L5G8_9HYPH</name>
<dbReference type="InterPro" id="IPR029033">
    <property type="entry name" value="His_PPase_superfam"/>
</dbReference>
<feature type="active site" description="Tele-phosphohistidine intermediate" evidence="1">
    <location>
        <position position="10"/>
    </location>
</feature>
<dbReference type="EMBL" id="CP042301">
    <property type="protein sequence ID" value="QDZ03261.1"/>
    <property type="molecule type" value="Genomic_DNA"/>
</dbReference>
<evidence type="ECO:0000313" key="4">
    <source>
        <dbReference type="Proteomes" id="UP000321389"/>
    </source>
</evidence>
<dbReference type="PIRSF" id="PIRSF000709">
    <property type="entry name" value="6PFK_2-Ptase"/>
    <property type="match status" value="1"/>
</dbReference>
<dbReference type="KEGG" id="niy:FQ775_08880"/>
<sequence>MFPLVYFVRHGETDWNAELRFQGQADIDINVHGRGQARENGRTLAGLIEEPARFGFVASPLRRTRETMELIRAGMALDPRAYRTDVRLLEVHFGDWQGFTAAEIEARTPGSTAERERDKWDFLPPGENAESYAVLARRVRSWLAELTGDTVCVTHGGVIRCIFMLTGAAGRDEAAAMTVPQDRVLRLDQDRLEWL</sequence>
<reference evidence="3" key="1">
    <citation type="submission" date="2020-04" db="EMBL/GenBank/DDBJ databases">
        <title>Nitratireductor sp. nov. isolated from mangrove soil.</title>
        <authorList>
            <person name="Ye Y."/>
        </authorList>
    </citation>
    <scope>NUCLEOTIDE SEQUENCE</scope>
    <source>
        <strain evidence="3">SY7</strain>
    </source>
</reference>
<dbReference type="OrthoDB" id="9781415at2"/>
<dbReference type="SUPFAM" id="SSF53254">
    <property type="entry name" value="Phosphoglycerate mutase-like"/>
    <property type="match status" value="1"/>
</dbReference>
<proteinExistence type="predicted"/>
<dbReference type="PANTHER" id="PTHR48100">
    <property type="entry name" value="BROAD-SPECIFICITY PHOSPHATASE YOR283W-RELATED"/>
    <property type="match status" value="1"/>
</dbReference>
<dbReference type="RefSeq" id="WP_146301894.1">
    <property type="nucleotide sequence ID" value="NZ_CP042301.2"/>
</dbReference>
<dbReference type="Pfam" id="PF00300">
    <property type="entry name" value="His_Phos_1"/>
    <property type="match status" value="1"/>
</dbReference>
<evidence type="ECO:0000313" key="3">
    <source>
        <dbReference type="EMBL" id="QDZ03261.1"/>
    </source>
</evidence>
<organism evidence="3 4">
    <name type="scientific">Nitratireductor mangrovi</name>
    <dbReference type="NCBI Taxonomy" id="2599600"/>
    <lineage>
        <taxon>Bacteria</taxon>
        <taxon>Pseudomonadati</taxon>
        <taxon>Pseudomonadota</taxon>
        <taxon>Alphaproteobacteria</taxon>
        <taxon>Hyphomicrobiales</taxon>
        <taxon>Phyllobacteriaceae</taxon>
        <taxon>Nitratireductor</taxon>
    </lineage>
</organism>
<protein>
    <submittedName>
        <fullName evidence="3">Histidine phosphatase family protein</fullName>
    </submittedName>
</protein>
<feature type="active site" description="Proton donor/acceptor" evidence="1">
    <location>
        <position position="90"/>
    </location>
</feature>
<evidence type="ECO:0000256" key="1">
    <source>
        <dbReference type="PIRSR" id="PIRSR613078-1"/>
    </source>
</evidence>
<dbReference type="Proteomes" id="UP000321389">
    <property type="component" value="Chromosome"/>
</dbReference>
<dbReference type="SMART" id="SM00855">
    <property type="entry name" value="PGAM"/>
    <property type="match status" value="1"/>
</dbReference>
<dbReference type="AlphaFoldDB" id="A0A5B8L5G8"/>
<dbReference type="Gene3D" id="3.40.50.1240">
    <property type="entry name" value="Phosphoglycerate mutase-like"/>
    <property type="match status" value="1"/>
</dbReference>
<dbReference type="GO" id="GO:0016791">
    <property type="term" value="F:phosphatase activity"/>
    <property type="evidence" value="ECO:0007669"/>
    <property type="project" value="TreeGrafter"/>
</dbReference>
<feature type="binding site" evidence="2">
    <location>
        <position position="63"/>
    </location>
    <ligand>
        <name>substrate</name>
    </ligand>
</feature>
<keyword evidence="4" id="KW-1185">Reference proteome</keyword>
<accession>A0A5B8L5G8</accession>
<dbReference type="CDD" id="cd07067">
    <property type="entry name" value="HP_PGM_like"/>
    <property type="match status" value="1"/>
</dbReference>
<feature type="binding site" evidence="2">
    <location>
        <begin position="9"/>
        <end position="16"/>
    </location>
    <ligand>
        <name>substrate</name>
    </ligand>
</feature>
<dbReference type="InterPro" id="IPR013078">
    <property type="entry name" value="His_Pase_superF_clade-1"/>
</dbReference>
<dbReference type="PANTHER" id="PTHR48100:SF59">
    <property type="entry name" value="ADENOSYLCOBALAMIN_ALPHA-RIBAZOLE PHOSPHATASE"/>
    <property type="match status" value="1"/>
</dbReference>
<evidence type="ECO:0000256" key="2">
    <source>
        <dbReference type="PIRSR" id="PIRSR613078-2"/>
    </source>
</evidence>